<proteinExistence type="predicted"/>
<feature type="transmembrane region" description="Helical" evidence="5">
    <location>
        <begin position="12"/>
        <end position="32"/>
    </location>
</feature>
<feature type="transmembrane region" description="Helical" evidence="5">
    <location>
        <begin position="38"/>
        <end position="55"/>
    </location>
</feature>
<dbReference type="PANTHER" id="PTHR37422:SF13">
    <property type="entry name" value="LIPOPOLYSACCHARIDE BIOSYNTHESIS PROTEIN PA4999-RELATED"/>
    <property type="match status" value="1"/>
</dbReference>
<dbReference type="Pfam" id="PF04932">
    <property type="entry name" value="Wzy_C"/>
    <property type="match status" value="1"/>
</dbReference>
<dbReference type="InterPro" id="IPR051533">
    <property type="entry name" value="WaaL-like"/>
</dbReference>
<gene>
    <name evidence="7" type="ORF">F0L46_21020</name>
</gene>
<comment type="subcellular location">
    <subcellularLocation>
        <location evidence="1">Membrane</location>
        <topology evidence="1">Multi-pass membrane protein</topology>
    </subcellularLocation>
</comment>
<evidence type="ECO:0000313" key="7">
    <source>
        <dbReference type="EMBL" id="KAA2235229.1"/>
    </source>
</evidence>
<evidence type="ECO:0000256" key="1">
    <source>
        <dbReference type="ARBA" id="ARBA00004141"/>
    </source>
</evidence>
<sequence>MLPSSAAARSRFAVYPLHAWALGLVAAAILIIPTRGSVPSLVMAVVTVLGIAVLLDGRSRSALSPAIRPLAALLAAIVAWQGLGVLLRGDMNAEDAAALASSVAIVMLLPVAALAARREGAIGRFLLLLFSFGLAAAVLSLALHLNGQLHGGNPIRSILAERLVPFGRARHAILGAGGIAASFLAGLALIRSGGLRRTIALPGLAVMAATLLLTQSRGPIIALALATVALLAIDHVPLRRRALAALAFAGACFALPVALVLLEPWLTSMVCAGGTGVCRPSQRQDMWYALTGMIRERPWFGWGPSFRLGADTVGHAHNGLLGTAFFFGLPMAAMFLAAFGHALVRGAGQARGPVRDFVIGGLCFAAGFIGSDLPNPFAFFNTHYLFLWLPLVLGVVSATSEQEGLP</sequence>
<dbReference type="AlphaFoldDB" id="A0A5B2VA55"/>
<feature type="transmembrane region" description="Helical" evidence="5">
    <location>
        <begin position="197"/>
        <end position="214"/>
    </location>
</feature>
<evidence type="ECO:0000256" key="4">
    <source>
        <dbReference type="ARBA" id="ARBA00023136"/>
    </source>
</evidence>
<reference evidence="7 8" key="2">
    <citation type="submission" date="2019-09" db="EMBL/GenBank/DDBJ databases">
        <authorList>
            <person name="Jin C."/>
        </authorList>
    </citation>
    <scope>NUCLEOTIDE SEQUENCE [LARGE SCALE GENOMIC DNA]</scope>
    <source>
        <strain evidence="7 8">BN140002</strain>
    </source>
</reference>
<evidence type="ECO:0000256" key="3">
    <source>
        <dbReference type="ARBA" id="ARBA00022989"/>
    </source>
</evidence>
<dbReference type="Proteomes" id="UP000323142">
    <property type="component" value="Unassembled WGS sequence"/>
</dbReference>
<feature type="domain" description="O-antigen ligase-related" evidence="6">
    <location>
        <begin position="204"/>
        <end position="336"/>
    </location>
</feature>
<feature type="transmembrane region" description="Helical" evidence="5">
    <location>
        <begin position="243"/>
        <end position="262"/>
    </location>
</feature>
<evidence type="ECO:0000313" key="8">
    <source>
        <dbReference type="Proteomes" id="UP000323142"/>
    </source>
</evidence>
<dbReference type="GO" id="GO:0016020">
    <property type="term" value="C:membrane"/>
    <property type="evidence" value="ECO:0007669"/>
    <property type="project" value="UniProtKB-SubCell"/>
</dbReference>
<accession>A0A5B2VA55</accession>
<feature type="transmembrane region" description="Helical" evidence="5">
    <location>
        <begin position="354"/>
        <end position="371"/>
    </location>
</feature>
<evidence type="ECO:0000256" key="2">
    <source>
        <dbReference type="ARBA" id="ARBA00022692"/>
    </source>
</evidence>
<dbReference type="OrthoDB" id="8021307at2"/>
<feature type="transmembrane region" description="Helical" evidence="5">
    <location>
        <begin position="320"/>
        <end position="342"/>
    </location>
</feature>
<keyword evidence="8" id="KW-1185">Reference proteome</keyword>
<feature type="transmembrane region" description="Helical" evidence="5">
    <location>
        <begin position="172"/>
        <end position="190"/>
    </location>
</feature>
<keyword evidence="2 5" id="KW-0812">Transmembrane</keyword>
<reference evidence="7 8" key="1">
    <citation type="submission" date="2019-09" db="EMBL/GenBank/DDBJ databases">
        <title>Salinarimonas rosea gen. nov., sp. nov., a new member of the a-2 subgroup of the Proteobacteria.</title>
        <authorList>
            <person name="Liu J."/>
        </authorList>
    </citation>
    <scope>NUCLEOTIDE SEQUENCE [LARGE SCALE GENOMIC DNA]</scope>
    <source>
        <strain evidence="7 8">BN140002</strain>
    </source>
</reference>
<protein>
    <recommendedName>
        <fullName evidence="6">O-antigen ligase-related domain-containing protein</fullName>
    </recommendedName>
</protein>
<feature type="transmembrane region" description="Helical" evidence="5">
    <location>
        <begin position="96"/>
        <end position="116"/>
    </location>
</feature>
<evidence type="ECO:0000259" key="6">
    <source>
        <dbReference type="Pfam" id="PF04932"/>
    </source>
</evidence>
<feature type="transmembrane region" description="Helical" evidence="5">
    <location>
        <begin position="220"/>
        <end position="236"/>
    </location>
</feature>
<evidence type="ECO:0000256" key="5">
    <source>
        <dbReference type="SAM" id="Phobius"/>
    </source>
</evidence>
<feature type="transmembrane region" description="Helical" evidence="5">
    <location>
        <begin position="67"/>
        <end position="84"/>
    </location>
</feature>
<dbReference type="PANTHER" id="PTHR37422">
    <property type="entry name" value="TEICHURONIC ACID BIOSYNTHESIS PROTEIN TUAE"/>
    <property type="match status" value="1"/>
</dbReference>
<organism evidence="7 8">
    <name type="scientific">Salinarimonas soli</name>
    <dbReference type="NCBI Taxonomy" id="1638099"/>
    <lineage>
        <taxon>Bacteria</taxon>
        <taxon>Pseudomonadati</taxon>
        <taxon>Pseudomonadota</taxon>
        <taxon>Alphaproteobacteria</taxon>
        <taxon>Hyphomicrobiales</taxon>
        <taxon>Salinarimonadaceae</taxon>
        <taxon>Salinarimonas</taxon>
    </lineage>
</organism>
<keyword evidence="4 5" id="KW-0472">Membrane</keyword>
<dbReference type="InterPro" id="IPR007016">
    <property type="entry name" value="O-antigen_ligase-rel_domated"/>
</dbReference>
<dbReference type="EMBL" id="VUOA01000037">
    <property type="protein sequence ID" value="KAA2235229.1"/>
    <property type="molecule type" value="Genomic_DNA"/>
</dbReference>
<comment type="caution">
    <text evidence="7">The sequence shown here is derived from an EMBL/GenBank/DDBJ whole genome shotgun (WGS) entry which is preliminary data.</text>
</comment>
<keyword evidence="3 5" id="KW-1133">Transmembrane helix</keyword>
<name>A0A5B2VA55_9HYPH</name>
<feature type="transmembrane region" description="Helical" evidence="5">
    <location>
        <begin position="125"/>
        <end position="145"/>
    </location>
</feature>